<gene>
    <name evidence="1" type="ORF">T12_8420</name>
</gene>
<evidence type="ECO:0000313" key="1">
    <source>
        <dbReference type="EMBL" id="KRY11741.1"/>
    </source>
</evidence>
<proteinExistence type="predicted"/>
<dbReference type="EMBL" id="JYDQ01000185">
    <property type="protein sequence ID" value="KRY11741.1"/>
    <property type="molecule type" value="Genomic_DNA"/>
</dbReference>
<organism evidence="1 2">
    <name type="scientific">Trichinella patagoniensis</name>
    <dbReference type="NCBI Taxonomy" id="990121"/>
    <lineage>
        <taxon>Eukaryota</taxon>
        <taxon>Metazoa</taxon>
        <taxon>Ecdysozoa</taxon>
        <taxon>Nematoda</taxon>
        <taxon>Enoplea</taxon>
        <taxon>Dorylaimia</taxon>
        <taxon>Trichinellida</taxon>
        <taxon>Trichinellidae</taxon>
        <taxon>Trichinella</taxon>
    </lineage>
</organism>
<sequence length="70" mass="7692">MSQLADNQTSKNISFILSVLSVILESVTESVVTILHSHVQTKLSDPSDLTSQISMQEDVPRNISISVTYD</sequence>
<reference evidence="1 2" key="1">
    <citation type="submission" date="2015-01" db="EMBL/GenBank/DDBJ databases">
        <title>Evolution of Trichinella species and genotypes.</title>
        <authorList>
            <person name="Korhonen P.K."/>
            <person name="Edoardo P."/>
            <person name="Giuseppe L.R."/>
            <person name="Gasser R.B."/>
        </authorList>
    </citation>
    <scope>NUCLEOTIDE SEQUENCE [LARGE SCALE GENOMIC DNA]</scope>
    <source>
        <strain evidence="1">ISS2496</strain>
    </source>
</reference>
<keyword evidence="2" id="KW-1185">Reference proteome</keyword>
<comment type="caution">
    <text evidence="1">The sequence shown here is derived from an EMBL/GenBank/DDBJ whole genome shotgun (WGS) entry which is preliminary data.</text>
</comment>
<accession>A0A0V0ZGX2</accession>
<dbReference type="AlphaFoldDB" id="A0A0V0ZGX2"/>
<dbReference type="Proteomes" id="UP000054783">
    <property type="component" value="Unassembled WGS sequence"/>
</dbReference>
<name>A0A0V0ZGX2_9BILA</name>
<evidence type="ECO:0000313" key="2">
    <source>
        <dbReference type="Proteomes" id="UP000054783"/>
    </source>
</evidence>
<protein>
    <submittedName>
        <fullName evidence="1">Uncharacterized protein</fullName>
    </submittedName>
</protein>